<dbReference type="InterPro" id="IPR022755">
    <property type="entry name" value="Znf_C2H2_jaz"/>
</dbReference>
<dbReference type="Pfam" id="PF00096">
    <property type="entry name" value="zf-C2H2"/>
    <property type="match status" value="3"/>
</dbReference>
<organism evidence="11 12">
    <name type="scientific">Aedes aegypti</name>
    <name type="common">Yellowfever mosquito</name>
    <name type="synonym">Culex aegypti</name>
    <dbReference type="NCBI Taxonomy" id="7159"/>
    <lineage>
        <taxon>Eukaryota</taxon>
        <taxon>Metazoa</taxon>
        <taxon>Ecdysozoa</taxon>
        <taxon>Arthropoda</taxon>
        <taxon>Hexapoda</taxon>
        <taxon>Insecta</taxon>
        <taxon>Pterygota</taxon>
        <taxon>Neoptera</taxon>
        <taxon>Endopterygota</taxon>
        <taxon>Diptera</taxon>
        <taxon>Nematocera</taxon>
        <taxon>Culicoidea</taxon>
        <taxon>Culicidae</taxon>
        <taxon>Culicinae</taxon>
        <taxon>Aedini</taxon>
        <taxon>Aedes</taxon>
        <taxon>Stegomyia</taxon>
    </lineage>
</organism>
<feature type="binding site" evidence="7">
    <location>
        <position position="61"/>
    </location>
    <ligand>
        <name>Zn(2+)</name>
        <dbReference type="ChEBI" id="CHEBI:29105"/>
    </ligand>
</feature>
<feature type="domain" description="C2H2-type" evidence="9">
    <location>
        <begin position="394"/>
        <end position="421"/>
    </location>
</feature>
<evidence type="ECO:0000259" key="9">
    <source>
        <dbReference type="PROSITE" id="PS50157"/>
    </source>
</evidence>
<dbReference type="PANTHER" id="PTHR24393">
    <property type="entry name" value="ZINC FINGER PROTEIN"/>
    <property type="match status" value="1"/>
</dbReference>
<dbReference type="Gene3D" id="3.40.1800.20">
    <property type="match status" value="1"/>
</dbReference>
<accession>A0A1S4EV01</accession>
<feature type="binding site" evidence="7">
    <location>
        <position position="10"/>
    </location>
    <ligand>
        <name>Zn(2+)</name>
        <dbReference type="ChEBI" id="CHEBI:29105"/>
    </ligand>
</feature>
<dbReference type="GO" id="GO:0000978">
    <property type="term" value="F:RNA polymerase II cis-regulatory region sequence-specific DNA binding"/>
    <property type="evidence" value="ECO:0007669"/>
    <property type="project" value="TreeGrafter"/>
</dbReference>
<evidence type="ECO:0000256" key="5">
    <source>
        <dbReference type="ARBA" id="ARBA00023242"/>
    </source>
</evidence>
<feature type="domain" description="C2H2-type" evidence="9">
    <location>
        <begin position="471"/>
        <end position="498"/>
    </location>
</feature>
<evidence type="ECO:0000256" key="1">
    <source>
        <dbReference type="ARBA" id="ARBA00022723"/>
    </source>
</evidence>
<keyword evidence="2" id="KW-0677">Repeat</keyword>
<dbReference type="SMART" id="SM00355">
    <property type="entry name" value="ZnF_C2H2"/>
    <property type="match status" value="9"/>
</dbReference>
<feature type="domain" description="C2H2-type" evidence="9">
    <location>
        <begin position="499"/>
        <end position="528"/>
    </location>
</feature>
<feature type="region of interest" description="Disordered" evidence="8">
    <location>
        <begin position="150"/>
        <end position="212"/>
    </location>
</feature>
<evidence type="ECO:0000256" key="4">
    <source>
        <dbReference type="ARBA" id="ARBA00022833"/>
    </source>
</evidence>
<reference evidence="11" key="1">
    <citation type="submission" date="2005-10" db="EMBL/GenBank/DDBJ databases">
        <authorList>
            <person name="Loftus B.J."/>
            <person name="Nene V.M."/>
            <person name="Hannick L.I."/>
            <person name="Bidwell S."/>
            <person name="Haas B."/>
            <person name="Amedeo P."/>
            <person name="Orvis J."/>
            <person name="Wortman J.R."/>
            <person name="White O.R."/>
            <person name="Salzberg S."/>
            <person name="Shumway M."/>
            <person name="Koo H."/>
            <person name="Zhao Y."/>
            <person name="Holmes M."/>
            <person name="Miller J."/>
            <person name="Schatz M."/>
            <person name="Pop M."/>
            <person name="Pai G."/>
            <person name="Utterback T."/>
            <person name="Rogers Y.-H."/>
            <person name="Kravitz S."/>
            <person name="Fraser C.M."/>
        </authorList>
    </citation>
    <scope>NUCLEOTIDE SEQUENCE</scope>
    <source>
        <strain evidence="11">Liverpool</strain>
    </source>
</reference>
<evidence type="ECO:0000256" key="6">
    <source>
        <dbReference type="PROSITE-ProRule" id="PRU00042"/>
    </source>
</evidence>
<feature type="domain" description="C2H2-type" evidence="9">
    <location>
        <begin position="366"/>
        <end position="394"/>
    </location>
</feature>
<dbReference type="EMBL" id="CH477187">
    <property type="protein sequence ID" value="EAT48897.1"/>
    <property type="molecule type" value="Genomic_DNA"/>
</dbReference>
<dbReference type="SUPFAM" id="SSF57716">
    <property type="entry name" value="Glucocorticoid receptor-like (DNA-binding domain)"/>
    <property type="match status" value="1"/>
</dbReference>
<evidence type="ECO:0000256" key="3">
    <source>
        <dbReference type="ARBA" id="ARBA00022771"/>
    </source>
</evidence>
<dbReference type="AlphaFoldDB" id="A0A1S4EV01"/>
<feature type="binding site" evidence="7">
    <location>
        <position position="13"/>
    </location>
    <ligand>
        <name>Zn(2+)</name>
        <dbReference type="ChEBI" id="CHEBI:29105"/>
    </ligand>
</feature>
<protein>
    <submittedName>
        <fullName evidence="11">AAEL000122-PA</fullName>
    </submittedName>
</protein>
<name>A0A1S4EV01_AEDAE</name>
<keyword evidence="1 7" id="KW-0479">Metal-binding</keyword>
<reference evidence="11" key="2">
    <citation type="journal article" date="2007" name="Science">
        <title>Genome sequence of Aedes aegypti, a major arbovirus vector.</title>
        <authorList>
            <person name="Nene V."/>
            <person name="Wortman J.R."/>
            <person name="Lawson D."/>
            <person name="Haas B."/>
            <person name="Kodira C."/>
            <person name="Tu Z.J."/>
            <person name="Loftus B."/>
            <person name="Xi Z."/>
            <person name="Megy K."/>
            <person name="Grabherr M."/>
            <person name="Ren Q."/>
            <person name="Zdobnov E.M."/>
            <person name="Lobo N.F."/>
            <person name="Campbell K.S."/>
            <person name="Brown S.E."/>
            <person name="Bonaldo M.F."/>
            <person name="Zhu J."/>
            <person name="Sinkins S.P."/>
            <person name="Hogenkamp D.G."/>
            <person name="Amedeo P."/>
            <person name="Arensburger P."/>
            <person name="Atkinson P.W."/>
            <person name="Bidwell S."/>
            <person name="Biedler J."/>
            <person name="Birney E."/>
            <person name="Bruggner R.V."/>
            <person name="Costas J."/>
            <person name="Coy M.R."/>
            <person name="Crabtree J."/>
            <person name="Crawford M."/>
            <person name="Debruyn B."/>
            <person name="Decaprio D."/>
            <person name="Eiglmeier K."/>
            <person name="Eisenstadt E."/>
            <person name="El-Dorry H."/>
            <person name="Gelbart W.M."/>
            <person name="Gomes S.L."/>
            <person name="Hammond M."/>
            <person name="Hannick L.I."/>
            <person name="Hogan J.R."/>
            <person name="Holmes M.H."/>
            <person name="Jaffe D."/>
            <person name="Johnston J.S."/>
            <person name="Kennedy R.C."/>
            <person name="Koo H."/>
            <person name="Kravitz S."/>
            <person name="Kriventseva E.V."/>
            <person name="Kulp D."/>
            <person name="Labutti K."/>
            <person name="Lee E."/>
            <person name="Li S."/>
            <person name="Lovin D.D."/>
            <person name="Mao C."/>
            <person name="Mauceli E."/>
            <person name="Menck C.F."/>
            <person name="Miller J.R."/>
            <person name="Montgomery P."/>
            <person name="Mori A."/>
            <person name="Nascimento A.L."/>
            <person name="Naveira H.F."/>
            <person name="Nusbaum C."/>
            <person name="O'leary S."/>
            <person name="Orvis J."/>
            <person name="Pertea M."/>
            <person name="Quesneville H."/>
            <person name="Reidenbach K.R."/>
            <person name="Rogers Y.H."/>
            <person name="Roth C.W."/>
            <person name="Schneider J.R."/>
            <person name="Schatz M."/>
            <person name="Shumway M."/>
            <person name="Stanke M."/>
            <person name="Stinson E.O."/>
            <person name="Tubio J.M."/>
            <person name="Vanzee J.P."/>
            <person name="Verjovski-Almeida S."/>
            <person name="Werner D."/>
            <person name="White O."/>
            <person name="Wyder S."/>
            <person name="Zeng Q."/>
            <person name="Zhao Q."/>
            <person name="Zhao Y."/>
            <person name="Hill C.A."/>
            <person name="Raikhel A.S."/>
            <person name="Soares M.B."/>
            <person name="Knudson D.L."/>
            <person name="Lee N.H."/>
            <person name="Galagan J."/>
            <person name="Salzberg S.L."/>
            <person name="Paulsen I.T."/>
            <person name="Dimopoulos G."/>
            <person name="Collins F.H."/>
            <person name="Birren B."/>
            <person name="Fraser-Liggett C.M."/>
            <person name="Severson D.W."/>
        </authorList>
    </citation>
    <scope>NUCLEOTIDE SEQUENCE [LARGE SCALE GENOMIC DNA]</scope>
    <source>
        <strain evidence="11">Liverpool</strain>
    </source>
</reference>
<evidence type="ECO:0000313" key="11">
    <source>
        <dbReference type="EMBL" id="EAT48897.1"/>
    </source>
</evidence>
<evidence type="ECO:0000256" key="7">
    <source>
        <dbReference type="PROSITE-ProRule" id="PRU01263"/>
    </source>
</evidence>
<keyword evidence="5" id="KW-0539">Nucleus</keyword>
<dbReference type="PANTHER" id="PTHR24393:SF34">
    <property type="entry name" value="PR_SET DOMAIN 13"/>
    <property type="match status" value="1"/>
</dbReference>
<evidence type="ECO:0000256" key="8">
    <source>
        <dbReference type="SAM" id="MobiDB-lite"/>
    </source>
</evidence>
<dbReference type="PROSITE" id="PS50157">
    <property type="entry name" value="ZINC_FINGER_C2H2_2"/>
    <property type="match status" value="7"/>
</dbReference>
<dbReference type="SUPFAM" id="SSF57667">
    <property type="entry name" value="beta-beta-alpha zinc fingers"/>
    <property type="match status" value="4"/>
</dbReference>
<dbReference type="OMA" id="IREHECH"/>
<dbReference type="KEGG" id="aag:5567803"/>
<evidence type="ECO:0000256" key="2">
    <source>
        <dbReference type="ARBA" id="ARBA00022737"/>
    </source>
</evidence>
<dbReference type="OrthoDB" id="7758429at2759"/>
<proteinExistence type="predicted"/>
<evidence type="ECO:0000313" key="12">
    <source>
        <dbReference type="Proteomes" id="UP000682892"/>
    </source>
</evidence>
<dbReference type="Pfam" id="PF07776">
    <property type="entry name" value="zf-AD"/>
    <property type="match status" value="1"/>
</dbReference>
<keyword evidence="4 7" id="KW-0862">Zinc</keyword>
<feature type="binding site" evidence="7">
    <location>
        <position position="58"/>
    </location>
    <ligand>
        <name>Zn(2+)</name>
        <dbReference type="ChEBI" id="CHEBI:29105"/>
    </ligand>
</feature>
<dbReference type="InterPro" id="IPR036236">
    <property type="entry name" value="Znf_C2H2_sf"/>
</dbReference>
<dbReference type="GO" id="GO:0001228">
    <property type="term" value="F:DNA-binding transcription activator activity, RNA polymerase II-specific"/>
    <property type="evidence" value="ECO:0007669"/>
    <property type="project" value="TreeGrafter"/>
</dbReference>
<dbReference type="InterPro" id="IPR012934">
    <property type="entry name" value="Znf_AD"/>
</dbReference>
<feature type="domain" description="C2H2-type" evidence="9">
    <location>
        <begin position="311"/>
        <end position="338"/>
    </location>
</feature>
<dbReference type="PROSITE" id="PS51915">
    <property type="entry name" value="ZAD"/>
    <property type="match status" value="1"/>
</dbReference>
<reference evidence="11" key="3">
    <citation type="submission" date="2012-09" db="EMBL/GenBank/DDBJ databases">
        <authorList>
            <consortium name="VectorBase"/>
        </authorList>
    </citation>
    <scope>NUCLEOTIDE SEQUENCE</scope>
    <source>
        <strain evidence="11">Liverpool</strain>
    </source>
</reference>
<dbReference type="HOGENOM" id="CLU_027453_1_0_1"/>
<dbReference type="Pfam" id="PF12171">
    <property type="entry name" value="zf-C2H2_jaz"/>
    <property type="match status" value="1"/>
</dbReference>
<dbReference type="Gene3D" id="3.30.160.60">
    <property type="entry name" value="Classic Zinc Finger"/>
    <property type="match status" value="5"/>
</dbReference>
<feature type="domain" description="C2H2-type" evidence="9">
    <location>
        <begin position="337"/>
        <end position="365"/>
    </location>
</feature>
<feature type="domain" description="C2H2-type" evidence="9">
    <location>
        <begin position="279"/>
        <end position="307"/>
    </location>
</feature>
<gene>
    <name evidence="11" type="ORF">AaeL_AAEL000122</name>
</gene>
<dbReference type="InterPro" id="IPR013087">
    <property type="entry name" value="Znf_C2H2_type"/>
</dbReference>
<dbReference type="GO" id="GO:0008270">
    <property type="term" value="F:zinc ion binding"/>
    <property type="evidence" value="ECO:0007669"/>
    <property type="project" value="UniProtKB-UniRule"/>
</dbReference>
<dbReference type="SMART" id="SM00868">
    <property type="entry name" value="zf-AD"/>
    <property type="match status" value="1"/>
</dbReference>
<dbReference type="PROSITE" id="PS00028">
    <property type="entry name" value="ZINC_FINGER_C2H2_1"/>
    <property type="match status" value="6"/>
</dbReference>
<feature type="domain" description="ZAD" evidence="10">
    <location>
        <begin position="8"/>
        <end position="85"/>
    </location>
</feature>
<feature type="region of interest" description="Disordered" evidence="8">
    <location>
        <begin position="539"/>
        <end position="562"/>
    </location>
</feature>
<dbReference type="Proteomes" id="UP000682892">
    <property type="component" value="Chromosome 2"/>
</dbReference>
<feature type="compositionally biased region" description="Acidic residues" evidence="8">
    <location>
        <begin position="156"/>
        <end position="170"/>
    </location>
</feature>
<sequence>MSDLDLENICRLCCEKKGRLRSLFEQKSAKVSLSLQQMITDVTRLEVEPGDGLPQKICRTCSTTVVKMHGTIEEYRANDSKLRMQLGAKLLPNVEIKEEEIELDLLENTCQQDMMVENICIKQETEEEFLDYERLDESITESVNETLIPIVKDSDTESAEEANDIDDEEWVPVKEDKEENIESEKPSVKKPRRKRDPNEPHIPGKRKRYRDPNIPRLSDFKCYVCMSESYGTAEAVLTHLNSCHLELLPYTCADCVTETVVINTVLALNNHKRQHMNPEKCPYCDRRYTSKNNVKLHIQMYHTGDNDPNPSPCDICDKVCSSKLALKNHKRLHTSGAACEHCGKVFLERSKLQRHIQNRHEKIKKYECHLCKKKLASMSAVQNHIDTYHSTQVLTCSYCPKTFSSKLTHRYHEKKHVENKNYVATKDWKDYYTVLDGQEGKITKLKKCKLCGIITSNMGPHLGKVHFPTEYRCEICGTTFKNKQSYVIHVEEHEHGKAHRCPICGREFSERKNLISHLRTKKHRDHPLARAMLSTIKPVHTATGAQDKSHSEVDDEDTREETRIDFEQGIDNFM</sequence>
<keyword evidence="3 6" id="KW-0863">Zinc-finger</keyword>
<feature type="compositionally biased region" description="Basic and acidic residues" evidence="8">
    <location>
        <begin position="171"/>
        <end position="187"/>
    </location>
</feature>
<dbReference type="GO" id="GO:0005634">
    <property type="term" value="C:nucleus"/>
    <property type="evidence" value="ECO:0007669"/>
    <property type="project" value="InterPro"/>
</dbReference>
<evidence type="ECO:0000259" key="10">
    <source>
        <dbReference type="PROSITE" id="PS51915"/>
    </source>
</evidence>